<evidence type="ECO:0000313" key="3">
    <source>
        <dbReference type="Proteomes" id="UP000593566"/>
    </source>
</evidence>
<protein>
    <submittedName>
        <fullName evidence="2">Uncharacterized protein</fullName>
    </submittedName>
</protein>
<keyword evidence="3" id="KW-1185">Reference proteome</keyword>
<reference evidence="2 3" key="1">
    <citation type="journal article" date="2020" name="Genomics">
        <title>Complete, high-quality genomes from long-read metagenomic sequencing of two wolf lichen thalli reveals enigmatic genome architecture.</title>
        <authorList>
            <person name="McKenzie S.K."/>
            <person name="Walston R.F."/>
            <person name="Allen J.L."/>
        </authorList>
    </citation>
    <scope>NUCLEOTIDE SEQUENCE [LARGE SCALE GENOMIC DNA]</scope>
    <source>
        <strain evidence="2">WasteWater1</strain>
    </source>
</reference>
<accession>A0A8H6C866</accession>
<dbReference type="RefSeq" id="XP_037147831.1">
    <property type="nucleotide sequence ID" value="XM_037296650.1"/>
</dbReference>
<name>A0A8H6C866_9LECA</name>
<dbReference type="EMBL" id="JACCJB010000022">
    <property type="protein sequence ID" value="KAF6218396.1"/>
    <property type="molecule type" value="Genomic_DNA"/>
</dbReference>
<evidence type="ECO:0000313" key="2">
    <source>
        <dbReference type="EMBL" id="KAF6218396.1"/>
    </source>
</evidence>
<dbReference type="Proteomes" id="UP000593566">
    <property type="component" value="Unassembled WGS sequence"/>
</dbReference>
<feature type="region of interest" description="Disordered" evidence="1">
    <location>
        <begin position="84"/>
        <end position="106"/>
    </location>
</feature>
<organism evidence="2 3">
    <name type="scientific">Letharia lupina</name>
    <dbReference type="NCBI Taxonomy" id="560253"/>
    <lineage>
        <taxon>Eukaryota</taxon>
        <taxon>Fungi</taxon>
        <taxon>Dikarya</taxon>
        <taxon>Ascomycota</taxon>
        <taxon>Pezizomycotina</taxon>
        <taxon>Lecanoromycetes</taxon>
        <taxon>OSLEUM clade</taxon>
        <taxon>Lecanoromycetidae</taxon>
        <taxon>Lecanorales</taxon>
        <taxon>Lecanorineae</taxon>
        <taxon>Parmeliaceae</taxon>
        <taxon>Letharia</taxon>
    </lineage>
</organism>
<evidence type="ECO:0000256" key="1">
    <source>
        <dbReference type="SAM" id="MobiDB-lite"/>
    </source>
</evidence>
<sequence>MYQPLLRHSRLRNPLMMLTQGRFLQAANIHRAGLGVFTEKEGDGKEKLFIEAVLKDGKYWRYKPRRGDTTGGGCAGKLLRREGSERNGVSFGGCKPEDATPCGNPESYERRVNIAKALN</sequence>
<proteinExistence type="predicted"/>
<dbReference type="AlphaFoldDB" id="A0A8H6C866"/>
<dbReference type="GeneID" id="59334148"/>
<gene>
    <name evidence="2" type="ORF">HO133_005743</name>
</gene>
<comment type="caution">
    <text evidence="2">The sequence shown here is derived from an EMBL/GenBank/DDBJ whole genome shotgun (WGS) entry which is preliminary data.</text>
</comment>